<evidence type="ECO:0000256" key="7">
    <source>
        <dbReference type="HAMAP-Rule" id="MF_00910"/>
    </source>
</evidence>
<keyword evidence="4 7" id="KW-1133">Transmembrane helix</keyword>
<evidence type="ECO:0000256" key="3">
    <source>
        <dbReference type="ARBA" id="ARBA00022692"/>
    </source>
</evidence>
<reference evidence="10 11" key="1">
    <citation type="submission" date="2016-10" db="EMBL/GenBank/DDBJ databases">
        <authorList>
            <person name="Varghese N."/>
            <person name="Submissions S."/>
        </authorList>
    </citation>
    <scope>NUCLEOTIDE SEQUENCE [LARGE SCALE GENOMIC DNA]</scope>
    <source>
        <strain evidence="10 11">IBRC-M10081</strain>
    </source>
</reference>
<dbReference type="EMBL" id="FOIT01000001">
    <property type="protein sequence ID" value="SEV80580.1"/>
    <property type="molecule type" value="Genomic_DNA"/>
</dbReference>
<evidence type="ECO:0000256" key="9">
    <source>
        <dbReference type="SAM" id="MobiDB-lite"/>
    </source>
</evidence>
<dbReference type="GO" id="GO:0032153">
    <property type="term" value="C:cell division site"/>
    <property type="evidence" value="ECO:0007669"/>
    <property type="project" value="UniProtKB-UniRule"/>
</dbReference>
<evidence type="ECO:0000256" key="2">
    <source>
        <dbReference type="ARBA" id="ARBA00022618"/>
    </source>
</evidence>
<evidence type="ECO:0000256" key="6">
    <source>
        <dbReference type="ARBA" id="ARBA00023306"/>
    </source>
</evidence>
<name>A0A662Z223_9STAP</name>
<proteinExistence type="inferred from homology"/>
<keyword evidence="5 7" id="KW-0472">Membrane</keyword>
<comment type="subcellular location">
    <subcellularLocation>
        <location evidence="7">Cell membrane</location>
        <topology evidence="7">Single-pass type II membrane protein</topology>
    </subcellularLocation>
    <text evidence="7">Localizes to the division septum where it forms a ring structure.</text>
</comment>
<comment type="similarity">
    <text evidence="7">Belongs to the FtsL family.</text>
</comment>
<dbReference type="HAMAP" id="MF_00910">
    <property type="entry name" value="FtsL"/>
    <property type="match status" value="1"/>
</dbReference>
<evidence type="ECO:0000313" key="11">
    <source>
        <dbReference type="Proteomes" id="UP000243605"/>
    </source>
</evidence>
<dbReference type="RefSeq" id="WP_245705597.1">
    <property type="nucleotide sequence ID" value="NZ_FOIT01000001.1"/>
</dbReference>
<dbReference type="Proteomes" id="UP000243605">
    <property type="component" value="Unassembled WGS sequence"/>
</dbReference>
<feature type="compositionally biased region" description="Polar residues" evidence="9">
    <location>
        <begin position="9"/>
        <end position="18"/>
    </location>
</feature>
<organism evidence="10 11">
    <name type="scientific">Aliicoccus persicus</name>
    <dbReference type="NCBI Taxonomy" id="930138"/>
    <lineage>
        <taxon>Bacteria</taxon>
        <taxon>Bacillati</taxon>
        <taxon>Bacillota</taxon>
        <taxon>Bacilli</taxon>
        <taxon>Bacillales</taxon>
        <taxon>Staphylococcaceae</taxon>
        <taxon>Aliicoccus</taxon>
    </lineage>
</organism>
<feature type="region of interest" description="Disordered" evidence="9">
    <location>
        <begin position="1"/>
        <end position="32"/>
    </location>
</feature>
<accession>A0A662Z223</accession>
<comment type="function">
    <text evidence="7">Essential cell division protein.</text>
</comment>
<evidence type="ECO:0000256" key="8">
    <source>
        <dbReference type="NCBIfam" id="TIGR02209"/>
    </source>
</evidence>
<evidence type="ECO:0000256" key="4">
    <source>
        <dbReference type="ARBA" id="ARBA00022989"/>
    </source>
</evidence>
<gene>
    <name evidence="7" type="primary">ftsL</name>
    <name evidence="10" type="ORF">SAMN05192557_0097</name>
</gene>
<dbReference type="GO" id="GO:0005886">
    <property type="term" value="C:plasma membrane"/>
    <property type="evidence" value="ECO:0007669"/>
    <property type="project" value="UniProtKB-SubCell"/>
</dbReference>
<dbReference type="AlphaFoldDB" id="A0A662Z223"/>
<dbReference type="GO" id="GO:0043093">
    <property type="term" value="P:FtsZ-dependent cytokinesis"/>
    <property type="evidence" value="ECO:0007669"/>
    <property type="project" value="UniProtKB-UniRule"/>
</dbReference>
<keyword evidence="11" id="KW-1185">Reference proteome</keyword>
<sequence length="131" mass="14982">MAMREPHQAYQQWNTAPQTAPDRRQQPRPATKTVKIQRNVGLSMMELFVYAALVVTIAISLLFVLSLKSESFTMQAEKTALENEIYMTQGEITELETEVNHLASHERIYDKANELGLTMNNSNIRVVEKNE</sequence>
<dbReference type="InterPro" id="IPR011922">
    <property type="entry name" value="Cell_div_FtsL"/>
</dbReference>
<keyword evidence="3 7" id="KW-0812">Transmembrane</keyword>
<keyword evidence="2 7" id="KW-0132">Cell division</keyword>
<keyword evidence="6 7" id="KW-0131">Cell cycle</keyword>
<keyword evidence="1 7" id="KW-1003">Cell membrane</keyword>
<dbReference type="Pfam" id="PF04977">
    <property type="entry name" value="DivIC"/>
    <property type="match status" value="1"/>
</dbReference>
<dbReference type="NCBIfam" id="TIGR02209">
    <property type="entry name" value="ftsL_broad"/>
    <property type="match status" value="1"/>
</dbReference>
<protein>
    <recommendedName>
        <fullName evidence="7 8">Cell division protein FtsL</fullName>
    </recommendedName>
</protein>
<evidence type="ECO:0000313" key="10">
    <source>
        <dbReference type="EMBL" id="SEV80580.1"/>
    </source>
</evidence>
<evidence type="ECO:0000256" key="1">
    <source>
        <dbReference type="ARBA" id="ARBA00022475"/>
    </source>
</evidence>
<evidence type="ECO:0000256" key="5">
    <source>
        <dbReference type="ARBA" id="ARBA00023136"/>
    </source>
</evidence>
<feature type="transmembrane region" description="Helical" evidence="7">
    <location>
        <begin position="47"/>
        <end position="67"/>
    </location>
</feature>
<dbReference type="InterPro" id="IPR007060">
    <property type="entry name" value="FtsL/DivIC"/>
</dbReference>